<evidence type="ECO:0000313" key="2">
    <source>
        <dbReference type="Proteomes" id="UP000700908"/>
    </source>
</evidence>
<evidence type="ECO:0000313" key="1">
    <source>
        <dbReference type="EMBL" id="MBY4798335.1"/>
    </source>
</evidence>
<evidence type="ECO:0008006" key="3">
    <source>
        <dbReference type="Google" id="ProtNLM"/>
    </source>
</evidence>
<dbReference type="RefSeq" id="WP_222200059.1">
    <property type="nucleotide sequence ID" value="NZ_JAIMFO010000010.1"/>
</dbReference>
<dbReference type="EMBL" id="JAIMFO010000010">
    <property type="protein sequence ID" value="MBY4798335.1"/>
    <property type="molecule type" value="Genomic_DNA"/>
</dbReference>
<organism evidence="1 2">
    <name type="scientific">Collinsella ureilytica</name>
    <dbReference type="NCBI Taxonomy" id="2869515"/>
    <lineage>
        <taxon>Bacteria</taxon>
        <taxon>Bacillati</taxon>
        <taxon>Actinomycetota</taxon>
        <taxon>Coriobacteriia</taxon>
        <taxon>Coriobacteriales</taxon>
        <taxon>Coriobacteriaceae</taxon>
        <taxon>Collinsella</taxon>
    </lineage>
</organism>
<dbReference type="Proteomes" id="UP000700908">
    <property type="component" value="Unassembled WGS sequence"/>
</dbReference>
<keyword evidence="2" id="KW-1185">Reference proteome</keyword>
<accession>A0ABS7MPN7</accession>
<protein>
    <recommendedName>
        <fullName evidence="3">DUF3310 domain-containing protein</fullName>
    </recommendedName>
</protein>
<proteinExistence type="predicted"/>
<gene>
    <name evidence="1" type="ORF">K6V98_08250</name>
</gene>
<sequence>MRKERLARCPKGMRQAHRYIMEIDERAIERGWEEVVTVERNYSERAAKLLADHYLFGMCWQDAATESKLAIDKAKKEAYAALIWLDTHDRSNQTK</sequence>
<name>A0ABS7MPN7_9ACTN</name>
<comment type="caution">
    <text evidence="1">The sequence shown here is derived from an EMBL/GenBank/DDBJ whole genome shotgun (WGS) entry which is preliminary data.</text>
</comment>
<reference evidence="1 2" key="1">
    <citation type="submission" date="2021-08" db="EMBL/GenBank/DDBJ databases">
        <title>Collinsella faecalis sp. nov. isolated from swine faeces.</title>
        <authorList>
            <person name="Oh B.S."/>
            <person name="Lee J.H."/>
        </authorList>
    </citation>
    <scope>NUCLEOTIDE SEQUENCE [LARGE SCALE GENOMIC DNA]</scope>
    <source>
        <strain evidence="1 2">AGMB00827</strain>
    </source>
</reference>